<evidence type="ECO:0000313" key="4">
    <source>
        <dbReference type="Proteomes" id="UP001597079"/>
    </source>
</evidence>
<sequence length="66" mass="7300">MSTMTLKDMTCANCANEVSVALHSVEGVRNFDVDLSDQIAVITYDDDETSDTFIRSTIEKVNCKAH</sequence>
<dbReference type="PROSITE" id="PS01047">
    <property type="entry name" value="HMA_1"/>
    <property type="match status" value="1"/>
</dbReference>
<keyword evidence="1" id="KW-0479">Metal-binding</keyword>
<feature type="domain" description="HMA" evidence="2">
    <location>
        <begin position="1"/>
        <end position="66"/>
    </location>
</feature>
<dbReference type="SUPFAM" id="SSF55008">
    <property type="entry name" value="HMA, heavy metal-associated domain"/>
    <property type="match status" value="1"/>
</dbReference>
<dbReference type="CDD" id="cd00371">
    <property type="entry name" value="HMA"/>
    <property type="match status" value="1"/>
</dbReference>
<accession>A0ABW4JPG9</accession>
<dbReference type="Proteomes" id="UP001597079">
    <property type="component" value="Unassembled WGS sequence"/>
</dbReference>
<dbReference type="InterPro" id="IPR006121">
    <property type="entry name" value="HMA_dom"/>
</dbReference>
<dbReference type="PROSITE" id="PS50846">
    <property type="entry name" value="HMA_2"/>
    <property type="match status" value="1"/>
</dbReference>
<dbReference type="Pfam" id="PF00403">
    <property type="entry name" value="HMA"/>
    <property type="match status" value="1"/>
</dbReference>
<name>A0ABW4JPG9_9BACL</name>
<evidence type="ECO:0000259" key="2">
    <source>
        <dbReference type="PROSITE" id="PS50846"/>
    </source>
</evidence>
<gene>
    <name evidence="3" type="ORF">ACFSB2_22650</name>
</gene>
<protein>
    <submittedName>
        <fullName evidence="3">Heavy-metal-associated domain-containing protein</fullName>
    </submittedName>
</protein>
<dbReference type="InterPro" id="IPR001802">
    <property type="entry name" value="MerP/CopZ"/>
</dbReference>
<organism evidence="3 4">
    <name type="scientific">Alicyclobacillus fodiniaquatilis</name>
    <dbReference type="NCBI Taxonomy" id="1661150"/>
    <lineage>
        <taxon>Bacteria</taxon>
        <taxon>Bacillati</taxon>
        <taxon>Bacillota</taxon>
        <taxon>Bacilli</taxon>
        <taxon>Bacillales</taxon>
        <taxon>Alicyclobacillaceae</taxon>
        <taxon>Alicyclobacillus</taxon>
    </lineage>
</organism>
<dbReference type="InterPro" id="IPR036163">
    <property type="entry name" value="HMA_dom_sf"/>
</dbReference>
<dbReference type="PRINTS" id="PR00946">
    <property type="entry name" value="HGSCAVENGER"/>
</dbReference>
<dbReference type="EMBL" id="JBHUCX010000092">
    <property type="protein sequence ID" value="MFD1677465.1"/>
    <property type="molecule type" value="Genomic_DNA"/>
</dbReference>
<evidence type="ECO:0000256" key="1">
    <source>
        <dbReference type="ARBA" id="ARBA00022723"/>
    </source>
</evidence>
<evidence type="ECO:0000313" key="3">
    <source>
        <dbReference type="EMBL" id="MFD1677465.1"/>
    </source>
</evidence>
<dbReference type="Gene3D" id="3.30.70.100">
    <property type="match status" value="1"/>
</dbReference>
<reference evidence="4" key="1">
    <citation type="journal article" date="2019" name="Int. J. Syst. Evol. Microbiol.">
        <title>The Global Catalogue of Microorganisms (GCM) 10K type strain sequencing project: providing services to taxonomists for standard genome sequencing and annotation.</title>
        <authorList>
            <consortium name="The Broad Institute Genomics Platform"/>
            <consortium name="The Broad Institute Genome Sequencing Center for Infectious Disease"/>
            <person name="Wu L."/>
            <person name="Ma J."/>
        </authorList>
    </citation>
    <scope>NUCLEOTIDE SEQUENCE [LARGE SCALE GENOMIC DNA]</scope>
    <source>
        <strain evidence="4">CGMCC 1.12286</strain>
    </source>
</reference>
<proteinExistence type="predicted"/>
<dbReference type="RefSeq" id="WP_377945467.1">
    <property type="nucleotide sequence ID" value="NZ_JBHUCX010000092.1"/>
</dbReference>
<keyword evidence="4" id="KW-1185">Reference proteome</keyword>
<comment type="caution">
    <text evidence="3">The sequence shown here is derived from an EMBL/GenBank/DDBJ whole genome shotgun (WGS) entry which is preliminary data.</text>
</comment>
<dbReference type="InterPro" id="IPR017969">
    <property type="entry name" value="Heavy-metal-associated_CS"/>
</dbReference>